<comment type="caution">
    <text evidence="1">The sequence shown here is derived from an EMBL/GenBank/DDBJ whole genome shotgun (WGS) entry which is preliminary data.</text>
</comment>
<reference evidence="1 2" key="1">
    <citation type="submission" date="2014-03" db="EMBL/GenBank/DDBJ databases">
        <title>Whole genome sequence of Novosphingobium resinovorum KF1.</title>
        <authorList>
            <person name="Gan H.M."/>
            <person name="Gan H.Y."/>
            <person name="Chew T.H."/>
            <person name="Savka M.A."/>
        </authorList>
    </citation>
    <scope>NUCLEOTIDE SEQUENCE [LARGE SCALE GENOMIC DNA]</scope>
    <source>
        <strain evidence="1 2">KF1</strain>
    </source>
</reference>
<protein>
    <submittedName>
        <fullName evidence="1">Uncharacterized protein</fullName>
    </submittedName>
</protein>
<dbReference type="Proteomes" id="UP000024329">
    <property type="component" value="Unassembled WGS sequence"/>
</dbReference>
<evidence type="ECO:0000313" key="1">
    <source>
        <dbReference type="EMBL" id="EZP79991.1"/>
    </source>
</evidence>
<dbReference type="EMBL" id="JFYZ01000020">
    <property type="protein sequence ID" value="EZP79991.1"/>
    <property type="molecule type" value="Genomic_DNA"/>
</dbReference>
<accession>A0A031JQF8</accession>
<sequence>MAPVVDALDLSVPIAETPGVGGVQAQHAFLFRELQPEAAMQRHVSGNVDVQHDCSPGQGCAIFMSIGRSTLA</sequence>
<organism evidence="1 2">
    <name type="scientific">Novosphingobium resinovorum</name>
    <dbReference type="NCBI Taxonomy" id="158500"/>
    <lineage>
        <taxon>Bacteria</taxon>
        <taxon>Pseudomonadati</taxon>
        <taxon>Pseudomonadota</taxon>
        <taxon>Alphaproteobacteria</taxon>
        <taxon>Sphingomonadales</taxon>
        <taxon>Sphingomonadaceae</taxon>
        <taxon>Novosphingobium</taxon>
    </lineage>
</organism>
<proteinExistence type="predicted"/>
<gene>
    <name evidence="1" type="ORF">BV97_03774</name>
</gene>
<evidence type="ECO:0000313" key="2">
    <source>
        <dbReference type="Proteomes" id="UP000024329"/>
    </source>
</evidence>
<name>A0A031JQF8_9SPHN</name>
<dbReference type="AlphaFoldDB" id="A0A031JQF8"/>